<evidence type="ECO:0000256" key="2">
    <source>
        <dbReference type="ARBA" id="ARBA00022676"/>
    </source>
</evidence>
<dbReference type="RefSeq" id="WP_011013600.1">
    <property type="nucleotide sequence ID" value="NC_003450.3"/>
</dbReference>
<keyword evidence="3" id="KW-0808">Transferase</keyword>
<evidence type="ECO:0000259" key="4">
    <source>
        <dbReference type="Pfam" id="PF00535"/>
    </source>
</evidence>
<dbReference type="Pfam" id="PF00535">
    <property type="entry name" value="Glycos_transf_2"/>
    <property type="match status" value="1"/>
</dbReference>
<dbReference type="STRING" id="196627.cg0438"/>
<evidence type="ECO:0000313" key="6">
    <source>
        <dbReference type="Proteomes" id="UP000000582"/>
    </source>
</evidence>
<reference evidence="6" key="1">
    <citation type="journal article" date="2003" name="Appl. Microbiol. Biotechnol.">
        <title>The Corynebacterium glutamicum genome: features and impacts on biotechnological processes.</title>
        <authorList>
            <person name="Ikeda M."/>
            <person name="Nakagawa S."/>
        </authorList>
    </citation>
    <scope>NUCLEOTIDE SEQUENCE [LARGE SCALE GENOMIC DNA]</scope>
    <source>
        <strain evidence="6">ATCC 13032 / DSM 20300 / BCRC 11384 / JCM 1318 / LMG 3730 / NCIMB 10025</strain>
    </source>
</reference>
<dbReference type="eggNOG" id="COG1215">
    <property type="taxonomic scope" value="Bacteria"/>
</dbReference>
<evidence type="ECO:0000256" key="3">
    <source>
        <dbReference type="ARBA" id="ARBA00022679"/>
    </source>
</evidence>
<feature type="domain" description="Glycosyltransferase 2-like" evidence="4">
    <location>
        <begin position="9"/>
        <end position="168"/>
    </location>
</feature>
<dbReference type="GO" id="GO:0016757">
    <property type="term" value="F:glycosyltransferase activity"/>
    <property type="evidence" value="ECO:0007669"/>
    <property type="project" value="UniProtKB-KW"/>
</dbReference>
<dbReference type="AlphaFoldDB" id="Q8NTE4"/>
<dbReference type="GeneID" id="1020165"/>
<dbReference type="SUPFAM" id="SSF53448">
    <property type="entry name" value="Nucleotide-diphospho-sugar transferases"/>
    <property type="match status" value="1"/>
</dbReference>
<dbReference type="PATRIC" id="fig|196627.13.peg.364"/>
<dbReference type="InterPro" id="IPR001173">
    <property type="entry name" value="Glyco_trans_2-like"/>
</dbReference>
<comment type="similarity">
    <text evidence="1">Belongs to the glycosyltransferase 2 family.</text>
</comment>
<sequence>MTSSAPLISVVIPTIAYDEYCSQSIKSVCEQNYENWQIVLVLDGAPIKDVPQWVKEHERIKIVEQKIRQGTPTSLNNGIKASDGQLIARLDSDDLAAPSRLSKQEEFLRNHPYIICVATKTKHINEHGKIFGQSADLPTSQDIRQILLVKNPIIHSSVMYRKQVVEQIGGYSLEMTRSQDYELFLRLSKIGAIGYLDESLSSYRIHGGQHSRKTSPFKKYTWIILKRRMELASFLKRSPVRQIFLNFIWYGAQVTRYLGLRKAGFMTGYTPDRI</sequence>
<dbReference type="EMBL" id="BA000036">
    <property type="protein sequence ID" value="BAB97756.1"/>
    <property type="molecule type" value="Genomic_DNA"/>
</dbReference>
<gene>
    <name evidence="5" type="ordered locus">Cgl0363</name>
</gene>
<dbReference type="Gene3D" id="3.90.550.10">
    <property type="entry name" value="Spore Coat Polysaccharide Biosynthesis Protein SpsA, Chain A"/>
    <property type="match status" value="1"/>
</dbReference>
<keyword evidence="2" id="KW-0328">Glycosyltransferase</keyword>
<keyword evidence="6" id="KW-1185">Reference proteome</keyword>
<dbReference type="PANTHER" id="PTHR43685">
    <property type="entry name" value="GLYCOSYLTRANSFERASE"/>
    <property type="match status" value="1"/>
</dbReference>
<dbReference type="CAZy" id="GT2">
    <property type="family name" value="Glycosyltransferase Family 2"/>
</dbReference>
<dbReference type="Proteomes" id="UP000000582">
    <property type="component" value="Chromosome"/>
</dbReference>
<dbReference type="KEGG" id="cgl:Cgl0363"/>
<accession>Q6M7Z9</accession>
<dbReference type="KEGG" id="cgb:cg0438"/>
<dbReference type="HOGENOM" id="CLU_025996_0_9_11"/>
<proteinExistence type="inferred from homology"/>
<dbReference type="OrthoDB" id="7665907at2"/>
<accession>Q8NTE4</accession>
<evidence type="ECO:0000313" key="5">
    <source>
        <dbReference type="EMBL" id="BAB97756.1"/>
    </source>
</evidence>
<dbReference type="InterPro" id="IPR050834">
    <property type="entry name" value="Glycosyltransf_2"/>
</dbReference>
<protein>
    <submittedName>
        <fullName evidence="5">Glycosyltransferases involved in cell wall biogenesis</fullName>
    </submittedName>
</protein>
<organism evidence="5 6">
    <name type="scientific">Corynebacterium glutamicum (strain ATCC 13032 / DSM 20300 / JCM 1318 / BCRC 11384 / CCUG 27702 / LMG 3730 / NBRC 12168 / NCIMB 10025 / NRRL B-2784 / 534)</name>
    <dbReference type="NCBI Taxonomy" id="196627"/>
    <lineage>
        <taxon>Bacteria</taxon>
        <taxon>Bacillati</taxon>
        <taxon>Actinomycetota</taxon>
        <taxon>Actinomycetes</taxon>
        <taxon>Mycobacteriales</taxon>
        <taxon>Corynebacteriaceae</taxon>
        <taxon>Corynebacterium</taxon>
    </lineage>
</organism>
<dbReference type="InterPro" id="IPR029044">
    <property type="entry name" value="Nucleotide-diphossugar_trans"/>
</dbReference>
<name>Q8NTE4_CORGL</name>
<dbReference type="PANTHER" id="PTHR43685:SF5">
    <property type="entry name" value="GLYCOSYLTRANSFERASE EPSE-RELATED"/>
    <property type="match status" value="1"/>
</dbReference>
<evidence type="ECO:0000256" key="1">
    <source>
        <dbReference type="ARBA" id="ARBA00006739"/>
    </source>
</evidence>
<dbReference type="BioCyc" id="CORYNE:G18NG-9920-MONOMER"/>